<dbReference type="Proteomes" id="UP000605970">
    <property type="component" value="Unassembled WGS sequence"/>
</dbReference>
<accession>A0A8S9Z8T9</accession>
<reference evidence="1" key="1">
    <citation type="journal article" date="2020" name="Ecol. Evol.">
        <title>Genome structure and content of the rice root-knot nematode (Meloidogyne graminicola).</title>
        <authorList>
            <person name="Phan N.T."/>
            <person name="Danchin E.G.J."/>
            <person name="Klopp C."/>
            <person name="Perfus-Barbeoch L."/>
            <person name="Kozlowski D.K."/>
            <person name="Koutsovoulos G.D."/>
            <person name="Lopez-Roques C."/>
            <person name="Bouchez O."/>
            <person name="Zahm M."/>
            <person name="Besnard G."/>
            <person name="Bellafiore S."/>
        </authorList>
    </citation>
    <scope>NUCLEOTIDE SEQUENCE</scope>
    <source>
        <strain evidence="1">VN-18</strain>
    </source>
</reference>
<proteinExistence type="predicted"/>
<evidence type="ECO:0000313" key="1">
    <source>
        <dbReference type="EMBL" id="KAF7626924.1"/>
    </source>
</evidence>
<dbReference type="AlphaFoldDB" id="A0A8S9Z8T9"/>
<comment type="caution">
    <text evidence="1">The sequence shown here is derived from an EMBL/GenBank/DDBJ whole genome shotgun (WGS) entry which is preliminary data.</text>
</comment>
<name>A0A8S9Z8T9_9BILA</name>
<protein>
    <submittedName>
        <fullName evidence="1">Uncharacterized protein</fullName>
    </submittedName>
</protein>
<dbReference type="EMBL" id="JABEBT010000173">
    <property type="protein sequence ID" value="KAF7626924.1"/>
    <property type="molecule type" value="Genomic_DNA"/>
</dbReference>
<organism evidence="1 2">
    <name type="scientific">Meloidogyne graminicola</name>
    <dbReference type="NCBI Taxonomy" id="189291"/>
    <lineage>
        <taxon>Eukaryota</taxon>
        <taxon>Metazoa</taxon>
        <taxon>Ecdysozoa</taxon>
        <taxon>Nematoda</taxon>
        <taxon>Chromadorea</taxon>
        <taxon>Rhabditida</taxon>
        <taxon>Tylenchina</taxon>
        <taxon>Tylenchomorpha</taxon>
        <taxon>Tylenchoidea</taxon>
        <taxon>Meloidogynidae</taxon>
        <taxon>Meloidogyninae</taxon>
        <taxon>Meloidogyne</taxon>
    </lineage>
</organism>
<evidence type="ECO:0000313" key="2">
    <source>
        <dbReference type="Proteomes" id="UP000605970"/>
    </source>
</evidence>
<keyword evidence="2" id="KW-1185">Reference proteome</keyword>
<gene>
    <name evidence="1" type="ORF">Mgra_00009677</name>
</gene>
<sequence length="69" mass="8426">MIWRMKAYQSLPLNFVVIFFLHLPRYLPKIIKSQLLFPCPFQILNKLIQNIFLHLNLFIKIIFWQVNPL</sequence>